<feature type="domain" description="ABC transporter" evidence="8">
    <location>
        <begin position="322"/>
        <end position="537"/>
    </location>
</feature>
<keyword evidence="4 10" id="KW-0067">ATP-binding</keyword>
<name>A0A410QDS2_9FIRM</name>
<feature type="transmembrane region" description="Helical" evidence="7">
    <location>
        <begin position="46"/>
        <end position="68"/>
    </location>
</feature>
<evidence type="ECO:0000256" key="5">
    <source>
        <dbReference type="ARBA" id="ARBA00022989"/>
    </source>
</evidence>
<dbReference type="InterPro" id="IPR039421">
    <property type="entry name" value="Type_1_exporter"/>
</dbReference>
<dbReference type="InterPro" id="IPR003439">
    <property type="entry name" value="ABC_transporter-like_ATP-bd"/>
</dbReference>
<dbReference type="RefSeq" id="WP_114218102.1">
    <property type="nucleotide sequence ID" value="NZ_CP035282.1"/>
</dbReference>
<dbReference type="KEGG" id="spoa:EQM13_11570"/>
<dbReference type="OrthoDB" id="2205188at2"/>
<dbReference type="PANTHER" id="PTHR24221">
    <property type="entry name" value="ATP-BINDING CASSETTE SUB-FAMILY B"/>
    <property type="match status" value="1"/>
</dbReference>
<feature type="transmembrane region" description="Helical" evidence="7">
    <location>
        <begin position="241"/>
        <end position="260"/>
    </location>
</feature>
<dbReference type="InterPro" id="IPR027417">
    <property type="entry name" value="P-loop_NTPase"/>
</dbReference>
<dbReference type="Pfam" id="PF00005">
    <property type="entry name" value="ABC_tran"/>
    <property type="match status" value="1"/>
</dbReference>
<dbReference type="Pfam" id="PF00664">
    <property type="entry name" value="ABC_membrane"/>
    <property type="match status" value="1"/>
</dbReference>
<dbReference type="InterPro" id="IPR011527">
    <property type="entry name" value="ABC1_TM_dom"/>
</dbReference>
<organism evidence="10 11">
    <name type="scientific">Acidilutibacter cellobiosedens</name>
    <dbReference type="NCBI Taxonomy" id="2507161"/>
    <lineage>
        <taxon>Bacteria</taxon>
        <taxon>Bacillati</taxon>
        <taxon>Bacillota</taxon>
        <taxon>Tissierellia</taxon>
        <taxon>Tissierellales</taxon>
        <taxon>Acidilutibacteraceae</taxon>
        <taxon>Acidilutibacter</taxon>
    </lineage>
</organism>
<dbReference type="GO" id="GO:0140359">
    <property type="term" value="F:ABC-type transporter activity"/>
    <property type="evidence" value="ECO:0007669"/>
    <property type="project" value="InterPro"/>
</dbReference>
<dbReference type="PANTHER" id="PTHR24221:SF654">
    <property type="entry name" value="ATP-BINDING CASSETTE SUB-FAMILY B MEMBER 6"/>
    <property type="match status" value="1"/>
</dbReference>
<evidence type="ECO:0000256" key="4">
    <source>
        <dbReference type="ARBA" id="ARBA00022840"/>
    </source>
</evidence>
<evidence type="ECO:0000256" key="2">
    <source>
        <dbReference type="ARBA" id="ARBA00022692"/>
    </source>
</evidence>
<keyword evidence="11" id="KW-1185">Reference proteome</keyword>
<protein>
    <submittedName>
        <fullName evidence="10">ABC transporter ATP-binding protein</fullName>
    </submittedName>
</protein>
<gene>
    <name evidence="10" type="ORF">EQM13_11570</name>
</gene>
<dbReference type="GO" id="GO:0005886">
    <property type="term" value="C:plasma membrane"/>
    <property type="evidence" value="ECO:0007669"/>
    <property type="project" value="UniProtKB-SubCell"/>
</dbReference>
<dbReference type="PROSITE" id="PS50929">
    <property type="entry name" value="ABC_TM1F"/>
    <property type="match status" value="1"/>
</dbReference>
<dbReference type="SUPFAM" id="SSF90123">
    <property type="entry name" value="ABC transporter transmembrane region"/>
    <property type="match status" value="1"/>
</dbReference>
<dbReference type="Gene3D" id="1.20.1560.10">
    <property type="entry name" value="ABC transporter type 1, transmembrane domain"/>
    <property type="match status" value="1"/>
</dbReference>
<dbReference type="GO" id="GO:0005524">
    <property type="term" value="F:ATP binding"/>
    <property type="evidence" value="ECO:0007669"/>
    <property type="project" value="UniProtKB-KW"/>
</dbReference>
<keyword evidence="5 7" id="KW-1133">Transmembrane helix</keyword>
<dbReference type="PROSITE" id="PS50893">
    <property type="entry name" value="ABC_TRANSPORTER_2"/>
    <property type="match status" value="1"/>
</dbReference>
<comment type="subcellular location">
    <subcellularLocation>
        <location evidence="1">Cell membrane</location>
        <topology evidence="1">Multi-pass membrane protein</topology>
    </subcellularLocation>
</comment>
<feature type="transmembrane region" description="Helical" evidence="7">
    <location>
        <begin position="266"/>
        <end position="286"/>
    </location>
</feature>
<dbReference type="InterPro" id="IPR036640">
    <property type="entry name" value="ABC1_TM_sf"/>
</dbReference>
<dbReference type="InterPro" id="IPR003593">
    <property type="entry name" value="AAA+_ATPase"/>
</dbReference>
<accession>A0A410QDS2</accession>
<feature type="domain" description="ABC transmembrane type-1" evidence="9">
    <location>
        <begin position="16"/>
        <end position="293"/>
    </location>
</feature>
<evidence type="ECO:0000313" key="11">
    <source>
        <dbReference type="Proteomes" id="UP000287969"/>
    </source>
</evidence>
<dbReference type="Proteomes" id="UP000287969">
    <property type="component" value="Chromosome"/>
</dbReference>
<feature type="transmembrane region" description="Helical" evidence="7">
    <location>
        <begin position="126"/>
        <end position="145"/>
    </location>
</feature>
<feature type="transmembrane region" description="Helical" evidence="7">
    <location>
        <begin position="12"/>
        <end position="40"/>
    </location>
</feature>
<evidence type="ECO:0000256" key="6">
    <source>
        <dbReference type="ARBA" id="ARBA00023136"/>
    </source>
</evidence>
<keyword evidence="6 7" id="KW-0472">Membrane</keyword>
<dbReference type="EMBL" id="CP035282">
    <property type="protein sequence ID" value="QAT62182.1"/>
    <property type="molecule type" value="Genomic_DNA"/>
</dbReference>
<reference evidence="11" key="1">
    <citation type="submission" date="2019-01" db="EMBL/GenBank/DDBJ databases">
        <title>Draft genomes of a novel of Sporanaerobacter strains.</title>
        <authorList>
            <person name="Ma S."/>
        </authorList>
    </citation>
    <scope>NUCLEOTIDE SEQUENCE [LARGE SCALE GENOMIC DNA]</scope>
    <source>
        <strain evidence="11">NJN-17</strain>
    </source>
</reference>
<keyword evidence="3" id="KW-0547">Nucleotide-binding</keyword>
<feature type="transmembrane region" description="Helical" evidence="7">
    <location>
        <begin position="151"/>
        <end position="169"/>
    </location>
</feature>
<keyword evidence="2 7" id="KW-0812">Transmembrane</keyword>
<evidence type="ECO:0000313" key="10">
    <source>
        <dbReference type="EMBL" id="QAT62182.1"/>
    </source>
</evidence>
<evidence type="ECO:0000256" key="3">
    <source>
        <dbReference type="ARBA" id="ARBA00022741"/>
    </source>
</evidence>
<evidence type="ECO:0000256" key="1">
    <source>
        <dbReference type="ARBA" id="ARBA00004651"/>
    </source>
</evidence>
<dbReference type="CDD" id="cd03228">
    <property type="entry name" value="ABCC_MRP_Like"/>
    <property type="match status" value="1"/>
</dbReference>
<dbReference type="GO" id="GO:0016887">
    <property type="term" value="F:ATP hydrolysis activity"/>
    <property type="evidence" value="ECO:0007669"/>
    <property type="project" value="InterPro"/>
</dbReference>
<evidence type="ECO:0000259" key="9">
    <source>
        <dbReference type="PROSITE" id="PS50929"/>
    </source>
</evidence>
<evidence type="ECO:0000256" key="7">
    <source>
        <dbReference type="SAM" id="Phobius"/>
    </source>
</evidence>
<dbReference type="AlphaFoldDB" id="A0A410QDS2"/>
<evidence type="ECO:0000259" key="8">
    <source>
        <dbReference type="PROSITE" id="PS50893"/>
    </source>
</evidence>
<dbReference type="SUPFAM" id="SSF52540">
    <property type="entry name" value="P-loop containing nucleoside triphosphate hydrolases"/>
    <property type="match status" value="1"/>
</dbReference>
<dbReference type="GO" id="GO:0034040">
    <property type="term" value="F:ATPase-coupled lipid transmembrane transporter activity"/>
    <property type="evidence" value="ECO:0007669"/>
    <property type="project" value="TreeGrafter"/>
</dbReference>
<proteinExistence type="predicted"/>
<sequence>MRDILFGDKKGIIKFFIGIVFSAVTTILLQLIFTVVLYAVSPASQLSLKAVLFILITISILNPILYLISRIFRIGFIRDALSEIRKKIFESVLHKSYKEYFEHLTSEYLSRLTNDISQFESNFFPVLLENISAILVYIFSFGIIFINNRKIALGLFSASMLFLVFTFFLRKYTKELQLGVNKTNSKLMKIFSDFLGGLQELKMNLVEKAYADRINWNVELNEKVKFNQQFLYSILRIGKEFFSIVTPIIIFYIGIMYFDLEISSKLLSIVLPFSISMFSSISEIGFSYNRMKAAYDILDGYISEKTADDYDIGRDFRFEKEIEIKDFSFAYDSRKILQSSDFEIERGKKYLLLGKSGSGKSTFLKCISGMNKSFSGEIKYDGCDIRKISLKKYFENVSFLTQDVFLFNDTVENNIKLYKAESEELYQKIIRLMGIEKITSDNNPYLTLSGGEKEKVSLARELIKEPKLILLDEMTKGLDEENSRRIEDIILSGDFTVINATHKLIKDIHIKYDYVIQIVDGKIRLMDSASYWRNRDEK</sequence>
<dbReference type="Gene3D" id="3.40.50.300">
    <property type="entry name" value="P-loop containing nucleotide triphosphate hydrolases"/>
    <property type="match status" value="1"/>
</dbReference>
<dbReference type="SMART" id="SM00382">
    <property type="entry name" value="AAA"/>
    <property type="match status" value="1"/>
</dbReference>